<proteinExistence type="predicted"/>
<dbReference type="EMBL" id="JBHUOM010000002">
    <property type="protein sequence ID" value="MFD2934151.1"/>
    <property type="molecule type" value="Genomic_DNA"/>
</dbReference>
<name>A0ABW6AFR8_9BACT</name>
<reference evidence="2" key="1">
    <citation type="journal article" date="2019" name="Int. J. Syst. Evol. Microbiol.">
        <title>The Global Catalogue of Microorganisms (GCM) 10K type strain sequencing project: providing services to taxonomists for standard genome sequencing and annotation.</title>
        <authorList>
            <consortium name="The Broad Institute Genomics Platform"/>
            <consortium name="The Broad Institute Genome Sequencing Center for Infectious Disease"/>
            <person name="Wu L."/>
            <person name="Ma J."/>
        </authorList>
    </citation>
    <scope>NUCLEOTIDE SEQUENCE [LARGE SCALE GENOMIC DNA]</scope>
    <source>
        <strain evidence="2">KCTC 52490</strain>
    </source>
</reference>
<dbReference type="SUPFAM" id="SSF53448">
    <property type="entry name" value="Nucleotide-diphospho-sugar transferases"/>
    <property type="match status" value="1"/>
</dbReference>
<comment type="caution">
    <text evidence="1">The sequence shown here is derived from an EMBL/GenBank/DDBJ whole genome shotgun (WGS) entry which is preliminary data.</text>
</comment>
<protein>
    <submittedName>
        <fullName evidence="1">Glycosyltransferase</fullName>
    </submittedName>
</protein>
<organism evidence="1 2">
    <name type="scientific">Spirosoma flavum</name>
    <dbReference type="NCBI Taxonomy" id="2048557"/>
    <lineage>
        <taxon>Bacteria</taxon>
        <taxon>Pseudomonadati</taxon>
        <taxon>Bacteroidota</taxon>
        <taxon>Cytophagia</taxon>
        <taxon>Cytophagales</taxon>
        <taxon>Cytophagaceae</taxon>
        <taxon>Spirosoma</taxon>
    </lineage>
</organism>
<sequence length="305" mass="35833">MSELAPILLFTYKRLDTLKQTIYALQQNYLASESELFIFSDAAKTDYDIDIIKKVRAYLSTINGFKRVTIYEAVSNKGLANSIIDGVTQIIKQYEKVIVLEDDLKTTPNFLSYMNSSLDTYEYVQHVFSVSGYSFNLKKMPDNESDAYFLNRGWSWGWSTWKDRWNKVDWLVEEYPDFCKSKTARKDFAKGGSDLNKMLKKQMTGKLDSWAIRWFYHQLKIHGLTVYPTLSKVYNNGFDKDATHNTGSSKRYQPLMDSEYRKQFIFPDEIHPNTFYQNQFKKKMGIRARIISKVEGIFKQIFKFI</sequence>
<evidence type="ECO:0000313" key="2">
    <source>
        <dbReference type="Proteomes" id="UP001597512"/>
    </source>
</evidence>
<accession>A0ABW6AFR8</accession>
<dbReference type="Proteomes" id="UP001597512">
    <property type="component" value="Unassembled WGS sequence"/>
</dbReference>
<dbReference type="InterPro" id="IPR029044">
    <property type="entry name" value="Nucleotide-diphossugar_trans"/>
</dbReference>
<gene>
    <name evidence="1" type="ORF">ACFS25_10185</name>
</gene>
<dbReference type="Gene3D" id="3.90.550.10">
    <property type="entry name" value="Spore Coat Polysaccharide Biosynthesis Protein SpsA, Chain A"/>
    <property type="match status" value="1"/>
</dbReference>
<keyword evidence="2" id="KW-1185">Reference proteome</keyword>
<evidence type="ECO:0000313" key="1">
    <source>
        <dbReference type="EMBL" id="MFD2934151.1"/>
    </source>
</evidence>
<dbReference type="RefSeq" id="WP_381499535.1">
    <property type="nucleotide sequence ID" value="NZ_JBHUOM010000002.1"/>
</dbReference>